<dbReference type="InterPro" id="IPR029052">
    <property type="entry name" value="Metallo-depent_PP-like"/>
</dbReference>
<evidence type="ECO:0000256" key="2">
    <source>
        <dbReference type="SAM" id="SignalP"/>
    </source>
</evidence>
<dbReference type="Gene3D" id="2.60.40.380">
    <property type="entry name" value="Purple acid phosphatase-like, N-terminal"/>
    <property type="match status" value="1"/>
</dbReference>
<dbReference type="PANTHER" id="PTHR22953">
    <property type="entry name" value="ACID PHOSPHATASE RELATED"/>
    <property type="match status" value="1"/>
</dbReference>
<proteinExistence type="predicted"/>
<dbReference type="RefSeq" id="WP_269877251.1">
    <property type="nucleotide sequence ID" value="NZ_JAPZVM010000003.1"/>
</dbReference>
<dbReference type="Pfam" id="PF16656">
    <property type="entry name" value="Pur_ac_phosph_N"/>
    <property type="match status" value="1"/>
</dbReference>
<feature type="signal peptide" evidence="2">
    <location>
        <begin position="1"/>
        <end position="20"/>
    </location>
</feature>
<evidence type="ECO:0000313" key="6">
    <source>
        <dbReference type="Proteomes" id="UP001141933"/>
    </source>
</evidence>
<comment type="caution">
    <text evidence="5">The sequence shown here is derived from an EMBL/GenBank/DDBJ whole genome shotgun (WGS) entry which is preliminary data.</text>
</comment>
<dbReference type="Pfam" id="PF00149">
    <property type="entry name" value="Metallophos"/>
    <property type="match status" value="1"/>
</dbReference>
<keyword evidence="1 2" id="KW-0732">Signal</keyword>
<dbReference type="SUPFAM" id="SSF49363">
    <property type="entry name" value="Purple acid phosphatase, N-terminal domain"/>
    <property type="match status" value="1"/>
</dbReference>
<evidence type="ECO:0000259" key="4">
    <source>
        <dbReference type="Pfam" id="PF16656"/>
    </source>
</evidence>
<evidence type="ECO:0000256" key="1">
    <source>
        <dbReference type="ARBA" id="ARBA00022729"/>
    </source>
</evidence>
<dbReference type="InterPro" id="IPR039331">
    <property type="entry name" value="PAPs-like"/>
</dbReference>
<name>A0ABT4PGJ8_9BACT</name>
<sequence length="393" mass="45348">MKIKQLFFLICLQCFTVLMAQDIKITHGPYLCNMTQDEVSVIWTTDKPALSWVELAPGDNQSFYATEHPRYYETIAGRRLSTSTFHCIKLKNLKPGTRYNYRIFSKEVRSWEGSGKVLYGNTVASNVFRKKPLSFSTFPCNYADTVSFVMFNDIHERYELFEKLCKNTGFNKTDFVVFNGDMSSYLVDEARLFHGYIDVAVKEFAKETPILFAKGNHENRGVYADKLCKYYPASEGRFYQLYKYGDVCVIVLDCGEDKPDSDIEYAGLANYDSYREEEARWLGQVLETKEFVDSRVRIVVCHIPFITGDWHGCLHLKKLFLPLLNSVKIDLMLSGHTHAYSFHPADAHCSFPTIVNDDETVLKCEIDSENIKIRIVDQDNRLVAEHFIKIISK</sequence>
<feature type="domain" description="Purple acid phosphatase N-terminal" evidence="4">
    <location>
        <begin position="33"/>
        <end position="110"/>
    </location>
</feature>
<dbReference type="PANTHER" id="PTHR22953:SF153">
    <property type="entry name" value="PURPLE ACID PHOSPHATASE"/>
    <property type="match status" value="1"/>
</dbReference>
<dbReference type="InterPro" id="IPR008963">
    <property type="entry name" value="Purple_acid_Pase-like_N"/>
</dbReference>
<dbReference type="Proteomes" id="UP001141933">
    <property type="component" value="Unassembled WGS sequence"/>
</dbReference>
<dbReference type="EMBL" id="JAPZVM010000003">
    <property type="protein sequence ID" value="MCZ8372172.1"/>
    <property type="molecule type" value="Genomic_DNA"/>
</dbReference>
<accession>A0ABT4PGJ8</accession>
<organism evidence="5 6">
    <name type="scientific">Phocaeicola acetigenes</name>
    <dbReference type="NCBI Taxonomy" id="3016083"/>
    <lineage>
        <taxon>Bacteria</taxon>
        <taxon>Pseudomonadati</taxon>
        <taxon>Bacteroidota</taxon>
        <taxon>Bacteroidia</taxon>
        <taxon>Bacteroidales</taxon>
        <taxon>Bacteroidaceae</taxon>
        <taxon>Phocaeicola</taxon>
    </lineage>
</organism>
<protein>
    <submittedName>
        <fullName evidence="5">FN3 domain-containing metallophosphoesterase family protein</fullName>
    </submittedName>
</protein>
<dbReference type="SUPFAM" id="SSF56300">
    <property type="entry name" value="Metallo-dependent phosphatases"/>
    <property type="match status" value="1"/>
</dbReference>
<dbReference type="InterPro" id="IPR015914">
    <property type="entry name" value="PAPs_N"/>
</dbReference>
<reference evidence="5" key="1">
    <citation type="submission" date="2022-12" db="EMBL/GenBank/DDBJ databases">
        <title>Phocaeicola acetigenes sp. nov., isolated feces from a healthy human.</title>
        <authorList>
            <person name="Do H."/>
            <person name="Ha Y.B."/>
            <person name="Kim J.-S."/>
            <person name="Suh M.K."/>
            <person name="Kim H.S."/>
            <person name="Lee J.-S."/>
        </authorList>
    </citation>
    <scope>NUCLEOTIDE SEQUENCE</scope>
    <source>
        <strain evidence="5">KGMB11183</strain>
    </source>
</reference>
<dbReference type="InterPro" id="IPR004843">
    <property type="entry name" value="Calcineurin-like_PHP"/>
</dbReference>
<feature type="chain" id="PRO_5045803732" evidence="2">
    <location>
        <begin position="21"/>
        <end position="393"/>
    </location>
</feature>
<evidence type="ECO:0000259" key="3">
    <source>
        <dbReference type="Pfam" id="PF00149"/>
    </source>
</evidence>
<feature type="domain" description="Calcineurin-like phosphoesterase" evidence="3">
    <location>
        <begin position="148"/>
        <end position="340"/>
    </location>
</feature>
<gene>
    <name evidence="5" type="ORF">O6P32_05530</name>
</gene>
<dbReference type="Gene3D" id="3.60.21.10">
    <property type="match status" value="1"/>
</dbReference>
<keyword evidence="6" id="KW-1185">Reference proteome</keyword>
<evidence type="ECO:0000313" key="5">
    <source>
        <dbReference type="EMBL" id="MCZ8372172.1"/>
    </source>
</evidence>